<protein>
    <submittedName>
        <fullName evidence="2">Uncharacterized protein</fullName>
    </submittedName>
</protein>
<sequence length="112" mass="12492">MVSYPNTARIPTIAYILALTGSLCFVPLALILRAALWMYDHSPAYWRANAVRIMMFTTHFFLLLLGVFLSVGETYGVILQILDAYTNATIGSVFTCADNINSSKTTDHFLYS</sequence>
<dbReference type="EMBL" id="ML977587">
    <property type="protein sequence ID" value="KAF2000632.1"/>
    <property type="molecule type" value="Genomic_DNA"/>
</dbReference>
<evidence type="ECO:0000313" key="3">
    <source>
        <dbReference type="Proteomes" id="UP000799779"/>
    </source>
</evidence>
<gene>
    <name evidence="2" type="ORF">P154DRAFT_598201</name>
</gene>
<name>A0A6A5WG76_9PLEO</name>
<feature type="transmembrane region" description="Helical" evidence="1">
    <location>
        <begin position="12"/>
        <end position="32"/>
    </location>
</feature>
<organism evidence="2 3">
    <name type="scientific">Amniculicola lignicola CBS 123094</name>
    <dbReference type="NCBI Taxonomy" id="1392246"/>
    <lineage>
        <taxon>Eukaryota</taxon>
        <taxon>Fungi</taxon>
        <taxon>Dikarya</taxon>
        <taxon>Ascomycota</taxon>
        <taxon>Pezizomycotina</taxon>
        <taxon>Dothideomycetes</taxon>
        <taxon>Pleosporomycetidae</taxon>
        <taxon>Pleosporales</taxon>
        <taxon>Amniculicolaceae</taxon>
        <taxon>Amniculicola</taxon>
    </lineage>
</organism>
<keyword evidence="1" id="KW-1133">Transmembrane helix</keyword>
<feature type="transmembrane region" description="Helical" evidence="1">
    <location>
        <begin position="53"/>
        <end position="72"/>
    </location>
</feature>
<keyword evidence="1" id="KW-0472">Membrane</keyword>
<dbReference type="AlphaFoldDB" id="A0A6A5WG76"/>
<evidence type="ECO:0000256" key="1">
    <source>
        <dbReference type="SAM" id="Phobius"/>
    </source>
</evidence>
<dbReference type="Proteomes" id="UP000799779">
    <property type="component" value="Unassembled WGS sequence"/>
</dbReference>
<evidence type="ECO:0000313" key="2">
    <source>
        <dbReference type="EMBL" id="KAF2000632.1"/>
    </source>
</evidence>
<proteinExistence type="predicted"/>
<keyword evidence="3" id="KW-1185">Reference proteome</keyword>
<accession>A0A6A5WG76</accession>
<keyword evidence="1" id="KW-0812">Transmembrane</keyword>
<reference evidence="2" key="1">
    <citation type="journal article" date="2020" name="Stud. Mycol.">
        <title>101 Dothideomycetes genomes: a test case for predicting lifestyles and emergence of pathogens.</title>
        <authorList>
            <person name="Haridas S."/>
            <person name="Albert R."/>
            <person name="Binder M."/>
            <person name="Bloem J."/>
            <person name="Labutti K."/>
            <person name="Salamov A."/>
            <person name="Andreopoulos B."/>
            <person name="Baker S."/>
            <person name="Barry K."/>
            <person name="Bills G."/>
            <person name="Bluhm B."/>
            <person name="Cannon C."/>
            <person name="Castanera R."/>
            <person name="Culley D."/>
            <person name="Daum C."/>
            <person name="Ezra D."/>
            <person name="Gonzalez J."/>
            <person name="Henrissat B."/>
            <person name="Kuo A."/>
            <person name="Liang C."/>
            <person name="Lipzen A."/>
            <person name="Lutzoni F."/>
            <person name="Magnuson J."/>
            <person name="Mondo S."/>
            <person name="Nolan M."/>
            <person name="Ohm R."/>
            <person name="Pangilinan J."/>
            <person name="Park H.-J."/>
            <person name="Ramirez L."/>
            <person name="Alfaro M."/>
            <person name="Sun H."/>
            <person name="Tritt A."/>
            <person name="Yoshinaga Y."/>
            <person name="Zwiers L.-H."/>
            <person name="Turgeon B."/>
            <person name="Goodwin S."/>
            <person name="Spatafora J."/>
            <person name="Crous P."/>
            <person name="Grigoriev I."/>
        </authorList>
    </citation>
    <scope>NUCLEOTIDE SEQUENCE</scope>
    <source>
        <strain evidence="2">CBS 123094</strain>
    </source>
</reference>